<proteinExistence type="predicted"/>
<organism evidence="1 2">
    <name type="scientific">Burkholderia cepacia</name>
    <name type="common">Pseudomonas cepacia</name>
    <dbReference type="NCBI Taxonomy" id="292"/>
    <lineage>
        <taxon>Bacteria</taxon>
        <taxon>Pseudomonadati</taxon>
        <taxon>Pseudomonadota</taxon>
        <taxon>Betaproteobacteria</taxon>
        <taxon>Burkholderiales</taxon>
        <taxon>Burkholderiaceae</taxon>
        <taxon>Burkholderia</taxon>
        <taxon>Burkholderia cepacia complex</taxon>
    </lineage>
</organism>
<evidence type="ECO:0000313" key="2">
    <source>
        <dbReference type="Proteomes" id="UP000238206"/>
    </source>
</evidence>
<dbReference type="AlphaFoldDB" id="A0A2S8HXD1"/>
<reference evidence="1 2" key="1">
    <citation type="submission" date="2018-02" db="EMBL/GenBank/DDBJ databases">
        <title>Draft genome sequencing of Burkholderia cepacia Y14-15.</title>
        <authorList>
            <person name="Zheng B.-X."/>
        </authorList>
    </citation>
    <scope>NUCLEOTIDE SEQUENCE [LARGE SCALE GENOMIC DNA]</scope>
    <source>
        <strain evidence="1 2">Y14-15</strain>
    </source>
</reference>
<name>A0A2S8HXD1_BURCE</name>
<dbReference type="EMBL" id="PUIQ01000126">
    <property type="protein sequence ID" value="PQP07099.1"/>
    <property type="molecule type" value="Genomic_DNA"/>
</dbReference>
<comment type="caution">
    <text evidence="1">The sequence shown here is derived from an EMBL/GenBank/DDBJ whole genome shotgun (WGS) entry which is preliminary data.</text>
</comment>
<accession>A0A2S8HXD1</accession>
<sequence length="108" mass="12022">MSAEEHAKFRKCHVNVGVATSSGTTYYPPGGGIMSNGDSARDYMYQMSVLRQVEHLEALVEQSEAQIRTKLAVPDGGDLELKAQFQIEYPEGHFVQVYDPVREVALVF</sequence>
<evidence type="ECO:0000313" key="1">
    <source>
        <dbReference type="EMBL" id="PQP07099.1"/>
    </source>
</evidence>
<protein>
    <submittedName>
        <fullName evidence="1">Uncharacterized protein</fullName>
    </submittedName>
</protein>
<dbReference type="Proteomes" id="UP000238206">
    <property type="component" value="Unassembled WGS sequence"/>
</dbReference>
<gene>
    <name evidence="1" type="ORF">C5615_38060</name>
</gene>